<reference evidence="1 2" key="1">
    <citation type="journal article" date="2013" name="Virol. J.">
        <title>Genome sequence and analysis of a broad-host range lytic bacteriophage that infects the Bacillus cereus group.</title>
        <authorList>
            <person name="El-Arabi T.F."/>
            <person name="Griffiths M.W."/>
            <person name="She Y.M."/>
            <person name="Villegas A."/>
            <person name="Lingohr E.J."/>
            <person name="Kropinski A.M."/>
        </authorList>
    </citation>
    <scope>NUCLEOTIDE SEQUENCE [LARGE SCALE GENOMIC DNA]</scope>
</reference>
<evidence type="ECO:0000313" key="2">
    <source>
        <dbReference type="Proteomes" id="UP000011865"/>
    </source>
</evidence>
<keyword evidence="2" id="KW-1185">Reference proteome</keyword>
<dbReference type="GeneID" id="15041811"/>
<dbReference type="KEGG" id="vg:15041811"/>
<name>M4HP71_9CAUD</name>
<evidence type="ECO:0000313" key="1">
    <source>
        <dbReference type="EMBL" id="AFQ96362.1"/>
    </source>
</evidence>
<proteinExistence type="predicted"/>
<dbReference type="RefSeq" id="YP_007676952.1">
    <property type="nucleotide sequence ID" value="NC_020873.1"/>
</dbReference>
<accession>M4HP71</accession>
<protein>
    <submittedName>
        <fullName evidence="1">Uncharacterized protein</fullName>
    </submittedName>
</protein>
<dbReference type="EMBL" id="JX094431">
    <property type="protein sequence ID" value="AFQ96362.1"/>
    <property type="molecule type" value="Genomic_DNA"/>
</dbReference>
<dbReference type="Proteomes" id="UP000011865">
    <property type="component" value="Segment"/>
</dbReference>
<gene>
    <name evidence="1" type="primary">orf053A</name>
</gene>
<sequence length="39" mass="4742">MMTEYSYYSYFAAFRFINVQTIQNCISDQLFCQVNLLYI</sequence>
<organism evidence="1 2">
    <name type="scientific">Bacillus phage vB_BceM_Bc431v3</name>
    <dbReference type="NCBI Taxonomy" id="1195072"/>
    <lineage>
        <taxon>Viruses</taxon>
        <taxon>Duplodnaviria</taxon>
        <taxon>Heunggongvirae</taxon>
        <taxon>Uroviricota</taxon>
        <taxon>Caudoviricetes</taxon>
        <taxon>Herelleviridae</taxon>
        <taxon>Bastillevirinae</taxon>
        <taxon>Caeruleovirus</taxon>
        <taxon>Caeruleovirus Bc431</taxon>
    </lineage>
</organism>